<evidence type="ECO:0000256" key="18">
    <source>
        <dbReference type="ARBA" id="ARBA00044632"/>
    </source>
</evidence>
<evidence type="ECO:0000256" key="4">
    <source>
        <dbReference type="ARBA" id="ARBA00012720"/>
    </source>
</evidence>
<keyword evidence="6" id="KW-0488">Methylation</keyword>
<dbReference type="GO" id="GO:0005829">
    <property type="term" value="C:cytosol"/>
    <property type="evidence" value="ECO:0007669"/>
    <property type="project" value="TreeGrafter"/>
</dbReference>
<dbReference type="SUPFAM" id="SSF81301">
    <property type="entry name" value="Nucleotidyltransferase"/>
    <property type="match status" value="1"/>
</dbReference>
<keyword evidence="14" id="KW-0915">Sodium</keyword>
<feature type="domain" description="Helix-hairpin-helix DNA-binding motif class 1" evidence="22">
    <location>
        <begin position="128"/>
        <end position="147"/>
    </location>
</feature>
<dbReference type="Pfam" id="PF02811">
    <property type="entry name" value="PHP"/>
    <property type="match status" value="1"/>
</dbReference>
<dbReference type="InterPro" id="IPR029398">
    <property type="entry name" value="PolB_thumb"/>
</dbReference>
<keyword evidence="13" id="KW-0239">DNA-directed DNA polymerase</keyword>
<keyword evidence="26" id="KW-1185">Reference proteome</keyword>
<dbReference type="GO" id="GO:0042578">
    <property type="term" value="F:phosphoric ester hydrolase activity"/>
    <property type="evidence" value="ECO:0007669"/>
    <property type="project" value="TreeGrafter"/>
</dbReference>
<keyword evidence="11" id="KW-0227">DNA damage</keyword>
<keyword evidence="25" id="KW-0269">Exonuclease</keyword>
<evidence type="ECO:0000313" key="26">
    <source>
        <dbReference type="Proteomes" id="UP000534783"/>
    </source>
</evidence>
<organism evidence="25 26">
    <name type="scientific">Candidatus Manganitrophus noduliformans</name>
    <dbReference type="NCBI Taxonomy" id="2606439"/>
    <lineage>
        <taxon>Bacteria</taxon>
        <taxon>Pseudomonadati</taxon>
        <taxon>Nitrospirota</taxon>
        <taxon>Nitrospiria</taxon>
        <taxon>Candidatus Troglogloeales</taxon>
        <taxon>Candidatus Manganitrophaceae</taxon>
        <taxon>Candidatus Manganitrophus</taxon>
    </lineage>
</organism>
<feature type="domain" description="Helix-hairpin-helix DNA-binding motif class 1" evidence="22">
    <location>
        <begin position="53"/>
        <end position="72"/>
    </location>
</feature>
<dbReference type="GO" id="GO:0004527">
    <property type="term" value="F:exonuclease activity"/>
    <property type="evidence" value="ECO:0007669"/>
    <property type="project" value="UniProtKB-KW"/>
</dbReference>
<sequence>MTNAEIARILREIAFFLEMEEIPFKPRAYEKAAYAIEALDAPLDEIYRRGRIKAVEEVPGVGRSIAEKLVTLIETGKLPYYEGLRLKSPVDIEQLTAIEGLGPKKVKVLYDQLGIRTVDDLERAALEGKIHQLPHFGEKSEQKILKGISFFKKSGSRYPIGVILPVIRDIERLLEKVPGVKRLAVAGSIRRWKETIGDGDLLAVSNDPDRVMDFFISMPEVIYIHAKGPTKSSIKIKSGIDVDLRVVPEESFGAALCYFTGSKAHNIHLRKIAIGKGLKLSEYGVFRGERPIAGRTEEEVYAALGLPFIPPELREETGEIESALAERLPNLIDYDELRGDLQTQTNWTDGAYSIEEMAAEAKRLGREYIAITDHTKSLAMAKGSDEKRLRKQMAAIDELNKKLRGITLLKGAEVNIDKDGRLDIDDETLARLDVVGIAVHSHFGLSREQMTRRVIRAMENPHADILFHPTGRIIQKREPYEIDIDAVIQAARRTGTALEVDAFPDRLDLKDEHIRKAVEAGVKLVIDSDAHHIHHLSYLQFGIATARRGWAKRSDVLNTLPLNAFLASLKDGKERGRKKHFGVMQVRKGR</sequence>
<dbReference type="InterPro" id="IPR027421">
    <property type="entry name" value="DNA_pol_lamdba_lyase_dom_sf"/>
</dbReference>
<dbReference type="Pfam" id="PF14716">
    <property type="entry name" value="HHH_8"/>
    <property type="match status" value="1"/>
</dbReference>
<evidence type="ECO:0000256" key="14">
    <source>
        <dbReference type="ARBA" id="ARBA00023053"/>
    </source>
</evidence>
<accession>A0A7X6DUT4</accession>
<dbReference type="InterPro" id="IPR050243">
    <property type="entry name" value="PHP_phosphatase"/>
</dbReference>
<dbReference type="InterPro" id="IPR043519">
    <property type="entry name" value="NT_sf"/>
</dbReference>
<evidence type="ECO:0000256" key="17">
    <source>
        <dbReference type="ARBA" id="ARBA00035726"/>
    </source>
</evidence>
<dbReference type="PIRSF" id="PIRSF005047">
    <property type="entry name" value="UCP005047_YshC"/>
    <property type="match status" value="1"/>
</dbReference>
<dbReference type="SMART" id="SM00481">
    <property type="entry name" value="POLIIIAc"/>
    <property type="match status" value="1"/>
</dbReference>
<dbReference type="InterPro" id="IPR010996">
    <property type="entry name" value="HHH_MUS81"/>
</dbReference>
<evidence type="ECO:0000313" key="25">
    <source>
        <dbReference type="EMBL" id="NKE73801.1"/>
    </source>
</evidence>
<dbReference type="InterPro" id="IPR003583">
    <property type="entry name" value="Hlx-hairpin-Hlx_DNA-bd_motif"/>
</dbReference>
<dbReference type="EMBL" id="VTOW01000013">
    <property type="protein sequence ID" value="NKE73801.1"/>
    <property type="molecule type" value="Genomic_DNA"/>
</dbReference>
<dbReference type="InterPro" id="IPR022311">
    <property type="entry name" value="PolX-like"/>
</dbReference>
<evidence type="ECO:0000259" key="24">
    <source>
        <dbReference type="SMART" id="SM00483"/>
    </source>
</evidence>
<evidence type="ECO:0000256" key="1">
    <source>
        <dbReference type="ARBA" id="ARBA00001946"/>
    </source>
</evidence>
<evidence type="ECO:0000256" key="8">
    <source>
        <dbReference type="ARBA" id="ARBA00022679"/>
    </source>
</evidence>
<evidence type="ECO:0000256" key="19">
    <source>
        <dbReference type="ARBA" id="ARBA00044678"/>
    </source>
</evidence>
<dbReference type="Gene3D" id="3.20.20.140">
    <property type="entry name" value="Metal-dependent hydrolases"/>
    <property type="match status" value="1"/>
</dbReference>
<dbReference type="SUPFAM" id="SSF47802">
    <property type="entry name" value="DNA polymerase beta, N-terminal domain-like"/>
    <property type="match status" value="1"/>
</dbReference>
<dbReference type="SMART" id="SM00483">
    <property type="entry name" value="POLXc"/>
    <property type="match status" value="1"/>
</dbReference>
<reference evidence="25 26" key="1">
    <citation type="journal article" date="2020" name="Nature">
        <title>Bacterial chemolithoautotrophy via manganese oxidation.</title>
        <authorList>
            <person name="Yu H."/>
            <person name="Leadbetter J.R."/>
        </authorList>
    </citation>
    <scope>NUCLEOTIDE SEQUENCE [LARGE SCALE GENOMIC DNA]</scope>
    <source>
        <strain evidence="25 26">Mn-1</strain>
    </source>
</reference>
<dbReference type="FunFam" id="3.20.20.140:FF:000047">
    <property type="entry name" value="PHP domain-containing protein"/>
    <property type="match status" value="1"/>
</dbReference>
<dbReference type="InterPro" id="IPR003141">
    <property type="entry name" value="Pol/His_phosphatase_N"/>
</dbReference>
<dbReference type="PANTHER" id="PTHR36928">
    <property type="entry name" value="PHOSPHATASE YCDX-RELATED"/>
    <property type="match status" value="1"/>
</dbReference>
<dbReference type="InterPro" id="IPR002008">
    <property type="entry name" value="DNA_pol_X_beta-like"/>
</dbReference>
<comment type="function">
    <text evidence="20">Repair polymerase that plays a key role in base-excision repair. During this process, the damaged base is excised by specific DNA glycosylases, the DNA backbone is nicked at the abasic site by an apurinic/apyrimidic (AP) endonuclease, and POLB removes 5'-deoxyribose-phosphate from the preincised AP site acting as a 5'-deoxyribose-phosphate lyase (5'-dRP lyase); through its DNA polymerase activity, it adds one nucleotide to the 3' end of the arising single-nucleotide gap. Conducts 'gap-filling' DNA synthesis in a stepwise distributive fashion rather than in a processive fashion as for other DNA polymerases. It is also able to cleave sugar-phosphate bonds 3' to an intact AP site, acting as an AP lyase.</text>
</comment>
<evidence type="ECO:0000256" key="9">
    <source>
        <dbReference type="ARBA" id="ARBA00022695"/>
    </source>
</evidence>
<comment type="caution">
    <text evidence="25">The sequence shown here is derived from an EMBL/GenBank/DDBJ whole genome shotgun (WGS) entry which is preliminary data.</text>
</comment>
<dbReference type="PRINTS" id="PR00870">
    <property type="entry name" value="DNAPOLXBETA"/>
</dbReference>
<evidence type="ECO:0000259" key="23">
    <source>
        <dbReference type="SMART" id="SM00481"/>
    </source>
</evidence>
<evidence type="ECO:0000256" key="2">
    <source>
        <dbReference type="ARBA" id="ARBA00004496"/>
    </source>
</evidence>
<feature type="domain" description="Helix-hairpin-helix DNA-binding motif class 1" evidence="22">
    <location>
        <begin position="93"/>
        <end position="112"/>
    </location>
</feature>
<keyword evidence="9" id="KW-0548">Nucleotidyltransferase</keyword>
<comment type="catalytic activity">
    <reaction evidence="18">
        <text>2'-deoxyribonucleotide-(2'-deoxyribose 5'-phosphate)-2'-deoxyribonucleotide-DNA = a 3'-end 2'-deoxyribonucleotide-(2,3-dehydro-2,3-deoxyribose 5'-phosphate)-DNA + a 5'-end 5'-phospho-2'-deoxyribonucleoside-DNA + H(+)</text>
        <dbReference type="Rhea" id="RHEA:66592"/>
        <dbReference type="Rhea" id="RHEA-COMP:13180"/>
        <dbReference type="Rhea" id="RHEA-COMP:16897"/>
        <dbReference type="Rhea" id="RHEA-COMP:17067"/>
        <dbReference type="ChEBI" id="CHEBI:15378"/>
        <dbReference type="ChEBI" id="CHEBI:136412"/>
        <dbReference type="ChEBI" id="CHEBI:157695"/>
        <dbReference type="ChEBI" id="CHEBI:167181"/>
        <dbReference type="EC" id="4.2.99.18"/>
    </reaction>
</comment>
<keyword evidence="12" id="KW-0832">Ubl conjugation</keyword>
<dbReference type="InterPro" id="IPR016195">
    <property type="entry name" value="Pol/histidinol_Pase-like"/>
</dbReference>
<keyword evidence="10" id="KW-0235">DNA replication</keyword>
<dbReference type="GO" id="GO:0006281">
    <property type="term" value="P:DNA repair"/>
    <property type="evidence" value="ECO:0007669"/>
    <property type="project" value="UniProtKB-KW"/>
</dbReference>
<evidence type="ECO:0000256" key="12">
    <source>
        <dbReference type="ARBA" id="ARBA00022843"/>
    </source>
</evidence>
<evidence type="ECO:0000256" key="6">
    <source>
        <dbReference type="ARBA" id="ARBA00022481"/>
    </source>
</evidence>
<dbReference type="AlphaFoldDB" id="A0A7X6DUT4"/>
<dbReference type="Gene3D" id="3.30.210.10">
    <property type="entry name" value="DNA polymerase, thumb domain"/>
    <property type="match status" value="1"/>
</dbReference>
<keyword evidence="25" id="KW-0378">Hydrolase</keyword>
<dbReference type="GO" id="GO:0003887">
    <property type="term" value="F:DNA-directed DNA polymerase activity"/>
    <property type="evidence" value="ECO:0007669"/>
    <property type="project" value="UniProtKB-KW"/>
</dbReference>
<dbReference type="EC" id="2.7.7.7" evidence="3"/>
<evidence type="ECO:0000256" key="13">
    <source>
        <dbReference type="ARBA" id="ARBA00022932"/>
    </source>
</evidence>
<dbReference type="GO" id="GO:0140078">
    <property type="term" value="F:class I DNA-(apurinic or apyrimidinic site) endonuclease activity"/>
    <property type="evidence" value="ECO:0007669"/>
    <property type="project" value="UniProtKB-EC"/>
</dbReference>
<evidence type="ECO:0000256" key="3">
    <source>
        <dbReference type="ARBA" id="ARBA00012417"/>
    </source>
</evidence>
<proteinExistence type="predicted"/>
<dbReference type="InterPro" id="IPR002054">
    <property type="entry name" value="DNA-dir_DNA_pol_X"/>
</dbReference>
<evidence type="ECO:0000256" key="11">
    <source>
        <dbReference type="ARBA" id="ARBA00022763"/>
    </source>
</evidence>
<protein>
    <recommendedName>
        <fullName evidence="5">DNA polymerase beta</fullName>
        <ecNumber evidence="3">2.7.7.7</ecNumber>
        <ecNumber evidence="4">4.2.99.18</ecNumber>
    </recommendedName>
    <alternativeName>
        <fullName evidence="16">5'-deoxyribose-phosphate lyase</fullName>
    </alternativeName>
    <alternativeName>
        <fullName evidence="17">AP lyase</fullName>
    </alternativeName>
</protein>
<dbReference type="Proteomes" id="UP000534783">
    <property type="component" value="Unassembled WGS sequence"/>
</dbReference>
<dbReference type="EC" id="4.2.99.18" evidence="4"/>
<dbReference type="GO" id="GO:0008270">
    <property type="term" value="F:zinc ion binding"/>
    <property type="evidence" value="ECO:0007669"/>
    <property type="project" value="TreeGrafter"/>
</dbReference>
<evidence type="ECO:0000256" key="20">
    <source>
        <dbReference type="ARBA" id="ARBA00045548"/>
    </source>
</evidence>
<dbReference type="Gene3D" id="1.10.150.20">
    <property type="entry name" value="5' to 3' exonuclease, C-terminal subdomain"/>
    <property type="match status" value="1"/>
</dbReference>
<comment type="subcellular location">
    <subcellularLocation>
        <location evidence="2">Cytoplasm</location>
    </subcellularLocation>
</comment>
<dbReference type="CDD" id="cd07436">
    <property type="entry name" value="PHP_PolX"/>
    <property type="match status" value="1"/>
</dbReference>
<comment type="cofactor">
    <cofactor evidence="1">
        <name>Mg(2+)</name>
        <dbReference type="ChEBI" id="CHEBI:18420"/>
    </cofactor>
</comment>
<comment type="catalytic activity">
    <reaction evidence="21">
        <text>DNA(n) + a 2'-deoxyribonucleoside 5'-triphosphate = DNA(n+1) + diphosphate</text>
        <dbReference type="Rhea" id="RHEA:22508"/>
        <dbReference type="Rhea" id="RHEA-COMP:17339"/>
        <dbReference type="Rhea" id="RHEA-COMP:17340"/>
        <dbReference type="ChEBI" id="CHEBI:33019"/>
        <dbReference type="ChEBI" id="CHEBI:61560"/>
        <dbReference type="ChEBI" id="CHEBI:173112"/>
        <dbReference type="EC" id="2.7.7.7"/>
    </reaction>
</comment>
<keyword evidence="25" id="KW-0540">Nuclease</keyword>
<keyword evidence="8" id="KW-0808">Transferase</keyword>
<name>A0A7X6DUT4_9BACT</name>
<feature type="domain" description="DNA-directed DNA polymerase X" evidence="24">
    <location>
        <begin position="1"/>
        <end position="315"/>
    </location>
</feature>
<comment type="catalytic activity">
    <reaction evidence="19">
        <text>a 5'-end 2'-deoxyribose-2'-deoxyribonucleotide-DNA = (2E,4S)-4-hydroxypenten-2-al-5-phosphate + a 5'-end 5'-phospho-2'-deoxyribonucleoside-DNA + H(+)</text>
        <dbReference type="Rhea" id="RHEA:76255"/>
        <dbReference type="Rhea" id="RHEA-COMP:13180"/>
        <dbReference type="Rhea" id="RHEA-COMP:18657"/>
        <dbReference type="ChEBI" id="CHEBI:15378"/>
        <dbReference type="ChEBI" id="CHEBI:136412"/>
        <dbReference type="ChEBI" id="CHEBI:195194"/>
        <dbReference type="ChEBI" id="CHEBI:195195"/>
    </reaction>
</comment>
<evidence type="ECO:0000256" key="10">
    <source>
        <dbReference type="ARBA" id="ARBA00022705"/>
    </source>
</evidence>
<evidence type="ECO:0000256" key="5">
    <source>
        <dbReference type="ARBA" id="ARBA00020020"/>
    </source>
</evidence>
<dbReference type="InterPro" id="IPR004013">
    <property type="entry name" value="PHP_dom"/>
</dbReference>
<dbReference type="GO" id="GO:0003677">
    <property type="term" value="F:DNA binding"/>
    <property type="evidence" value="ECO:0007669"/>
    <property type="project" value="InterPro"/>
</dbReference>
<dbReference type="Pfam" id="PF14791">
    <property type="entry name" value="DNA_pol_B_thumb"/>
    <property type="match status" value="1"/>
</dbReference>
<keyword evidence="7" id="KW-0237">DNA synthesis</keyword>
<evidence type="ECO:0000256" key="7">
    <source>
        <dbReference type="ARBA" id="ARBA00022634"/>
    </source>
</evidence>
<dbReference type="CDD" id="cd00141">
    <property type="entry name" value="NT_POLXc"/>
    <property type="match status" value="1"/>
</dbReference>
<dbReference type="Pfam" id="PF14520">
    <property type="entry name" value="HHH_5"/>
    <property type="match status" value="1"/>
</dbReference>
<dbReference type="Gene3D" id="3.30.460.10">
    <property type="entry name" value="Beta Polymerase, domain 2"/>
    <property type="match status" value="1"/>
</dbReference>
<dbReference type="SMART" id="SM00278">
    <property type="entry name" value="HhH1"/>
    <property type="match status" value="3"/>
</dbReference>
<evidence type="ECO:0000256" key="15">
    <source>
        <dbReference type="ARBA" id="ARBA00023204"/>
    </source>
</evidence>
<keyword evidence="15" id="KW-0234">DNA repair</keyword>
<dbReference type="InterPro" id="IPR037160">
    <property type="entry name" value="DNA_Pol_thumb_sf"/>
</dbReference>
<dbReference type="SUPFAM" id="SSF89550">
    <property type="entry name" value="PHP domain-like"/>
    <property type="match status" value="1"/>
</dbReference>
<evidence type="ECO:0000256" key="21">
    <source>
        <dbReference type="ARBA" id="ARBA00049244"/>
    </source>
</evidence>
<dbReference type="InterPro" id="IPR047967">
    <property type="entry name" value="PolX_PHP"/>
</dbReference>
<dbReference type="PANTHER" id="PTHR36928:SF1">
    <property type="entry name" value="PHOSPHATASE YCDX-RELATED"/>
    <property type="match status" value="1"/>
</dbReference>
<evidence type="ECO:0000256" key="16">
    <source>
        <dbReference type="ARBA" id="ARBA00035717"/>
    </source>
</evidence>
<dbReference type="NCBIfam" id="NF006375">
    <property type="entry name" value="PRK08609.1"/>
    <property type="match status" value="1"/>
</dbReference>
<feature type="domain" description="Polymerase/histidinol phosphatase N-terminal" evidence="23">
    <location>
        <begin position="339"/>
        <end position="418"/>
    </location>
</feature>
<evidence type="ECO:0000259" key="22">
    <source>
        <dbReference type="SMART" id="SM00278"/>
    </source>
</evidence>
<gene>
    <name evidence="25" type="primary">polX</name>
    <name evidence="25" type="ORF">MNODULE_23915</name>
</gene>
<dbReference type="Gene3D" id="1.10.150.110">
    <property type="entry name" value="DNA polymerase beta, N-terminal domain-like"/>
    <property type="match status" value="1"/>
</dbReference>